<accession>A0A165KGS9</accession>
<feature type="region of interest" description="Disordered" evidence="1">
    <location>
        <begin position="452"/>
        <end position="550"/>
    </location>
</feature>
<dbReference type="InParanoid" id="A0A165KGS9"/>
<reference evidence="2 3" key="1">
    <citation type="journal article" date="2016" name="Mol. Biol. Evol.">
        <title>Comparative Genomics of Early-Diverging Mushroom-Forming Fungi Provides Insights into the Origins of Lignocellulose Decay Capabilities.</title>
        <authorList>
            <person name="Nagy L.G."/>
            <person name="Riley R."/>
            <person name="Tritt A."/>
            <person name="Adam C."/>
            <person name="Daum C."/>
            <person name="Floudas D."/>
            <person name="Sun H."/>
            <person name="Yadav J.S."/>
            <person name="Pangilinan J."/>
            <person name="Larsson K.H."/>
            <person name="Matsuura K."/>
            <person name="Barry K."/>
            <person name="Labutti K."/>
            <person name="Kuo R."/>
            <person name="Ohm R.A."/>
            <person name="Bhattacharya S.S."/>
            <person name="Shirouzu T."/>
            <person name="Yoshinaga Y."/>
            <person name="Martin F.M."/>
            <person name="Grigoriev I.V."/>
            <person name="Hibbett D.S."/>
        </authorList>
    </citation>
    <scope>NUCLEOTIDE SEQUENCE [LARGE SCALE GENOMIC DNA]</scope>
    <source>
        <strain evidence="2 3">HHB12029</strain>
    </source>
</reference>
<feature type="region of interest" description="Disordered" evidence="1">
    <location>
        <begin position="391"/>
        <end position="412"/>
    </location>
</feature>
<evidence type="ECO:0000313" key="2">
    <source>
        <dbReference type="EMBL" id="KZV96312.1"/>
    </source>
</evidence>
<evidence type="ECO:0000256" key="1">
    <source>
        <dbReference type="SAM" id="MobiDB-lite"/>
    </source>
</evidence>
<dbReference type="EMBL" id="KV425944">
    <property type="protein sequence ID" value="KZV96312.1"/>
    <property type="molecule type" value="Genomic_DNA"/>
</dbReference>
<feature type="region of interest" description="Disordered" evidence="1">
    <location>
        <begin position="90"/>
        <end position="226"/>
    </location>
</feature>
<feature type="compositionally biased region" description="Polar residues" evidence="1">
    <location>
        <begin position="203"/>
        <end position="218"/>
    </location>
</feature>
<name>A0A165KGS9_EXIGL</name>
<keyword evidence="3" id="KW-1185">Reference proteome</keyword>
<feature type="compositionally biased region" description="Low complexity" evidence="1">
    <location>
        <begin position="130"/>
        <end position="143"/>
    </location>
</feature>
<sequence>MDHNSDSGGSSVLDYAVVPSTGRTIDEVMSPYQDHRVDETEDVFTYIADPDSRQGGLVVPVHVTVQNIRDMLDSTVTVSQDLEDKMRAVGWPTLTEEADQTVDTAKLTDDKPEVQEPVAHLPPRSASRNDSYPSSSRQYSGDSRSGDRSPSYHDYNAPGPSAHYHAPLAATTSPRRSPRSDEMDYQPQSVAPRDVFPAYQPTGYMSGNSSEAESQSTARPGPSRKTLYVGHRRHTREVRPRGRAASKHNNENFAFKCGYTDPVTGDECTTGRCRKVYDLMRHFISIHVKEEIQHVESGRLLHHPDDPDWPRLDDHRVACLLGTVVNFSCNRAVDKDYEYLRRIGAWQKPDTAGSARSGLKGLAAYNRCWAKLSGGTFCGASFKRSDSLKKHLKEQHGIQTEEENDKLRPPEEPEVDYKKLRLIYGKSAALIYPEISDSASSVHVQLPDVEVEGGTQSSDLQCVTAPSPATSSRHLCTPTPTQSSLPVTPEPSSSHGLYSDTSSPALRTPGGYTSHGVYLTPDQPSIVLPRHRGSPQRSPKFKLPTSPASRTLPSVHVEHSTVWNARSPRNSLLFLPPTSSPLRHSAELSPALSSPGSLPSTLAYDPSCSSYDTSPAFAASPLKALSQSPYLTDSLPLSSLGLECMDSLQPHQQQLASPWELLRSRANQETAQSLHALTQQQFASPQTIPRNIQFMTPDNRAYPLPSSLELSPDVRIGDLHDIPMPGVMPSPSGHSPYVPSSDPADVYTIPSVAHPDAGPMSGAVYRQAVRLHDALLDPSSDEYARLSEPRFTSNVHVKQEDQEHYSGFWEHNASTGLDEQGEGFEHIMRF</sequence>
<organism evidence="2 3">
    <name type="scientific">Exidia glandulosa HHB12029</name>
    <dbReference type="NCBI Taxonomy" id="1314781"/>
    <lineage>
        <taxon>Eukaryota</taxon>
        <taxon>Fungi</taxon>
        <taxon>Dikarya</taxon>
        <taxon>Basidiomycota</taxon>
        <taxon>Agaricomycotina</taxon>
        <taxon>Agaricomycetes</taxon>
        <taxon>Auriculariales</taxon>
        <taxon>Exidiaceae</taxon>
        <taxon>Exidia</taxon>
    </lineage>
</organism>
<feature type="compositionally biased region" description="Polar residues" evidence="1">
    <location>
        <begin position="467"/>
        <end position="505"/>
    </location>
</feature>
<gene>
    <name evidence="2" type="ORF">EXIGLDRAFT_431533</name>
</gene>
<dbReference type="AlphaFoldDB" id="A0A165KGS9"/>
<protein>
    <submittedName>
        <fullName evidence="2">Uncharacterized protein</fullName>
    </submittedName>
</protein>
<evidence type="ECO:0000313" key="3">
    <source>
        <dbReference type="Proteomes" id="UP000077266"/>
    </source>
</evidence>
<dbReference type="OrthoDB" id="8922241at2759"/>
<proteinExistence type="predicted"/>
<dbReference type="Proteomes" id="UP000077266">
    <property type="component" value="Unassembled WGS sequence"/>
</dbReference>